<dbReference type="GO" id="GO:0033962">
    <property type="term" value="P:P-body assembly"/>
    <property type="evidence" value="ECO:0007669"/>
    <property type="project" value="TreeGrafter"/>
</dbReference>
<feature type="region of interest" description="Disordered" evidence="3">
    <location>
        <begin position="182"/>
        <end position="227"/>
    </location>
</feature>
<dbReference type="PANTHER" id="PTHR13586">
    <property type="entry name" value="SCD6 PROTEIN-RELATED"/>
    <property type="match status" value="1"/>
</dbReference>
<evidence type="ECO:0000259" key="6">
    <source>
        <dbReference type="PROSITE" id="PS51536"/>
    </source>
</evidence>
<feature type="domain" description="FFD box profile" evidence="5">
    <location>
        <begin position="102"/>
        <end position="118"/>
    </location>
</feature>
<evidence type="ECO:0000313" key="7">
    <source>
        <dbReference type="EMBL" id="JAA80554.1"/>
    </source>
</evidence>
<dbReference type="PROSITE" id="PS51513">
    <property type="entry name" value="FFD"/>
    <property type="match status" value="1"/>
</dbReference>
<organism evidence="7">
    <name type="scientific">Pararge aegeria</name>
    <name type="common">speckled wood butterfly</name>
    <dbReference type="NCBI Taxonomy" id="116150"/>
    <lineage>
        <taxon>Eukaryota</taxon>
        <taxon>Metazoa</taxon>
        <taxon>Ecdysozoa</taxon>
        <taxon>Arthropoda</taxon>
        <taxon>Hexapoda</taxon>
        <taxon>Insecta</taxon>
        <taxon>Pterygota</taxon>
        <taxon>Neoptera</taxon>
        <taxon>Endopterygota</taxon>
        <taxon>Lepidoptera</taxon>
        <taxon>Glossata</taxon>
        <taxon>Ditrysia</taxon>
        <taxon>Papilionoidea</taxon>
        <taxon>Nymphalidae</taxon>
        <taxon>Satyrinae</taxon>
        <taxon>Satyrini</taxon>
        <taxon>Parargina</taxon>
        <taxon>Pararge</taxon>
    </lineage>
</organism>
<dbReference type="PROSITE" id="PS51512">
    <property type="entry name" value="DFDF"/>
    <property type="match status" value="1"/>
</dbReference>
<sequence length="227" mass="25881">MQNYNRGGWRGRSRGRGRGFIPRNKNTLKFDNDYDFEQANTEFEELRIQLAKAKIADGEVVKVEVLEGTNTNENFQGEVDKKDDSGNETGAGEAELEDDGFTGYDKKKSFFDNISCEAVERSKGRSQRTDWRTERKLNSETFGVASARRGAWRPRATWRHMPSHHNPHPHMAPHHPMSYFPSWRPMRGGRGRPNNMGNNNNMRRNNNPSSAPQQQPPQPQPVSAAAK</sequence>
<evidence type="ECO:0000259" key="4">
    <source>
        <dbReference type="PROSITE" id="PS51512"/>
    </source>
</evidence>
<dbReference type="AlphaFoldDB" id="S4NU07"/>
<dbReference type="PANTHER" id="PTHR13586:SF0">
    <property type="entry name" value="TRAILER HITCH, ISOFORM H"/>
    <property type="match status" value="1"/>
</dbReference>
<evidence type="ECO:0000256" key="1">
    <source>
        <dbReference type="PROSITE-ProRule" id="PRU00846"/>
    </source>
</evidence>
<evidence type="ECO:0000256" key="2">
    <source>
        <dbReference type="PROSITE-ProRule" id="PRU00869"/>
    </source>
</evidence>
<reference evidence="7" key="2">
    <citation type="submission" date="2013-05" db="EMBL/GenBank/DDBJ databases">
        <authorList>
            <person name="Carter J.-M."/>
            <person name="Baker S.C."/>
            <person name="Pink R."/>
            <person name="Carter D.R.F."/>
            <person name="Collins A."/>
            <person name="Tomlin J."/>
            <person name="Gibbs M."/>
            <person name="Breuker C.J."/>
        </authorList>
    </citation>
    <scope>NUCLEOTIDE SEQUENCE</scope>
    <source>
        <tissue evidence="7">Ovary</tissue>
    </source>
</reference>
<dbReference type="InterPro" id="IPR025761">
    <property type="entry name" value="FFD_box"/>
</dbReference>
<feature type="domain" description="DFDF" evidence="4">
    <location>
        <begin position="22"/>
        <end position="58"/>
    </location>
</feature>
<evidence type="ECO:0000256" key="3">
    <source>
        <dbReference type="SAM" id="MobiDB-lite"/>
    </source>
</evidence>
<feature type="short sequence motif" description="TFG box" evidence="2">
    <location>
        <begin position="126"/>
        <end position="146"/>
    </location>
</feature>
<dbReference type="PROSITE" id="PS51536">
    <property type="entry name" value="TFG"/>
    <property type="match status" value="1"/>
</dbReference>
<accession>S4NU07</accession>
<dbReference type="Pfam" id="PF09532">
    <property type="entry name" value="FDF"/>
    <property type="match status" value="1"/>
</dbReference>
<name>S4NU07_9NEOP</name>
<dbReference type="SMART" id="SM01199">
    <property type="entry name" value="FDF"/>
    <property type="match status" value="1"/>
</dbReference>
<reference evidence="7" key="1">
    <citation type="journal article" date="2013" name="BMC Genomics">
        <title>Unscrambling butterfly oogenesis.</title>
        <authorList>
            <person name="Carter J.M."/>
            <person name="Baker S.C."/>
            <person name="Pink R."/>
            <person name="Carter D.R."/>
            <person name="Collins A."/>
            <person name="Tomlin J."/>
            <person name="Gibbs M."/>
            <person name="Breuker C.J."/>
        </authorList>
    </citation>
    <scope>NUCLEOTIDE SEQUENCE</scope>
    <source>
        <tissue evidence="7">Ovary</tissue>
    </source>
</reference>
<dbReference type="InterPro" id="IPR019050">
    <property type="entry name" value="FDF_dom"/>
</dbReference>
<dbReference type="EMBL" id="GAIX01012006">
    <property type="protein sequence ID" value="JAA80554.1"/>
    <property type="molecule type" value="Transcribed_RNA"/>
</dbReference>
<dbReference type="InterPro" id="IPR025768">
    <property type="entry name" value="TFG_box"/>
</dbReference>
<proteinExistence type="predicted"/>
<dbReference type="GO" id="GO:0000932">
    <property type="term" value="C:P-body"/>
    <property type="evidence" value="ECO:0007669"/>
    <property type="project" value="TreeGrafter"/>
</dbReference>
<feature type="domain" description="TFG box profile" evidence="6">
    <location>
        <begin position="126"/>
        <end position="146"/>
    </location>
</feature>
<feature type="compositionally biased region" description="Low complexity" evidence="3">
    <location>
        <begin position="192"/>
        <end position="213"/>
    </location>
</feature>
<dbReference type="InterPro" id="IPR025762">
    <property type="entry name" value="DFDF"/>
</dbReference>
<dbReference type="GO" id="GO:0003729">
    <property type="term" value="F:mRNA binding"/>
    <property type="evidence" value="ECO:0007669"/>
    <property type="project" value="TreeGrafter"/>
</dbReference>
<feature type="short sequence motif" description="FFD box" evidence="1">
    <location>
        <begin position="102"/>
        <end position="118"/>
    </location>
</feature>
<dbReference type="GO" id="GO:0034063">
    <property type="term" value="P:stress granule assembly"/>
    <property type="evidence" value="ECO:0007669"/>
    <property type="project" value="TreeGrafter"/>
</dbReference>
<evidence type="ECO:0000259" key="5">
    <source>
        <dbReference type="PROSITE" id="PS51513"/>
    </source>
</evidence>
<feature type="region of interest" description="Disordered" evidence="3">
    <location>
        <begin position="1"/>
        <end position="23"/>
    </location>
</feature>
<protein>
    <submittedName>
        <fullName evidence="7">Protein LSM14-like protein</fullName>
    </submittedName>
</protein>
<feature type="region of interest" description="Disordered" evidence="3">
    <location>
        <begin position="72"/>
        <end position="99"/>
    </location>
</feature>